<organism evidence="1 2">
    <name type="scientific">Populus deltoides</name>
    <name type="common">Eastern poplar</name>
    <name type="synonym">Eastern cottonwood</name>
    <dbReference type="NCBI Taxonomy" id="3696"/>
    <lineage>
        <taxon>Eukaryota</taxon>
        <taxon>Viridiplantae</taxon>
        <taxon>Streptophyta</taxon>
        <taxon>Embryophyta</taxon>
        <taxon>Tracheophyta</taxon>
        <taxon>Spermatophyta</taxon>
        <taxon>Magnoliopsida</taxon>
        <taxon>eudicotyledons</taxon>
        <taxon>Gunneridae</taxon>
        <taxon>Pentapetalae</taxon>
        <taxon>rosids</taxon>
        <taxon>fabids</taxon>
        <taxon>Malpighiales</taxon>
        <taxon>Salicaceae</taxon>
        <taxon>Saliceae</taxon>
        <taxon>Populus</taxon>
    </lineage>
</organism>
<protein>
    <submittedName>
        <fullName evidence="1">Uncharacterized protein</fullName>
    </submittedName>
</protein>
<reference evidence="1" key="1">
    <citation type="journal article" date="2021" name="J. Hered.">
        <title>Genome Assembly of Salicaceae Populus deltoides (Eastern Cottonwood) I-69 Based on Nanopore Sequencing and Hi-C Technologies.</title>
        <authorList>
            <person name="Bai S."/>
            <person name="Wu H."/>
            <person name="Zhang J."/>
            <person name="Pan Z."/>
            <person name="Zhao W."/>
            <person name="Li Z."/>
            <person name="Tong C."/>
        </authorList>
    </citation>
    <scope>NUCLEOTIDE SEQUENCE</scope>
    <source>
        <tissue evidence="1">Leaf</tissue>
    </source>
</reference>
<proteinExistence type="predicted"/>
<comment type="caution">
    <text evidence="1">The sequence shown here is derived from an EMBL/GenBank/DDBJ whole genome shotgun (WGS) entry which is preliminary data.</text>
</comment>
<sequence>MDKCAAPTGGGKGRSYDYCYWHDLRNEREVYGATWVEEDVGVVGKSWLLEREGVKVSVVVRWCCHLWQRRRDGGRLVMVRREGSLIVFSMREAKLPWVLLEVTVNGEGYFLW</sequence>
<name>A0A8T2ZID9_POPDE</name>
<dbReference type="AlphaFoldDB" id="A0A8T2ZID9"/>
<dbReference type="Proteomes" id="UP000807159">
    <property type="component" value="Chromosome 2"/>
</dbReference>
<evidence type="ECO:0000313" key="2">
    <source>
        <dbReference type="Proteomes" id="UP000807159"/>
    </source>
</evidence>
<accession>A0A8T2ZID9</accession>
<keyword evidence="2" id="KW-1185">Reference proteome</keyword>
<gene>
    <name evidence="1" type="ORF">H0E87_005302</name>
</gene>
<dbReference type="EMBL" id="JACEGQ020000002">
    <property type="protein sequence ID" value="KAH8517303.1"/>
    <property type="molecule type" value="Genomic_DNA"/>
</dbReference>
<evidence type="ECO:0000313" key="1">
    <source>
        <dbReference type="EMBL" id="KAH8517303.1"/>
    </source>
</evidence>